<accession>A0AAE0JUN4</accession>
<comment type="caution">
    <text evidence="2">The sequence shown here is derived from an EMBL/GenBank/DDBJ whole genome shotgun (WGS) entry which is preliminary data.</text>
</comment>
<name>A0AAE0JUN4_9PEZI</name>
<evidence type="ECO:0000256" key="1">
    <source>
        <dbReference type="SAM" id="MobiDB-lite"/>
    </source>
</evidence>
<feature type="compositionally biased region" description="Basic and acidic residues" evidence="1">
    <location>
        <begin position="207"/>
        <end position="217"/>
    </location>
</feature>
<organism evidence="2 3">
    <name type="scientific">Lasiosphaeria ovina</name>
    <dbReference type="NCBI Taxonomy" id="92902"/>
    <lineage>
        <taxon>Eukaryota</taxon>
        <taxon>Fungi</taxon>
        <taxon>Dikarya</taxon>
        <taxon>Ascomycota</taxon>
        <taxon>Pezizomycotina</taxon>
        <taxon>Sordariomycetes</taxon>
        <taxon>Sordariomycetidae</taxon>
        <taxon>Sordariales</taxon>
        <taxon>Lasiosphaeriaceae</taxon>
        <taxon>Lasiosphaeria</taxon>
    </lineage>
</organism>
<feature type="region of interest" description="Disordered" evidence="1">
    <location>
        <begin position="192"/>
        <end position="217"/>
    </location>
</feature>
<keyword evidence="3" id="KW-1185">Reference proteome</keyword>
<dbReference type="AlphaFoldDB" id="A0AAE0JUN4"/>
<gene>
    <name evidence="2" type="ORF">B0T24DRAFT_598766</name>
</gene>
<evidence type="ECO:0000313" key="2">
    <source>
        <dbReference type="EMBL" id="KAK3361860.1"/>
    </source>
</evidence>
<protein>
    <submittedName>
        <fullName evidence="2">Uncharacterized protein</fullName>
    </submittedName>
</protein>
<dbReference type="EMBL" id="JAULSN010000010">
    <property type="protein sequence ID" value="KAK3361860.1"/>
    <property type="molecule type" value="Genomic_DNA"/>
</dbReference>
<dbReference type="Proteomes" id="UP001287356">
    <property type="component" value="Unassembled WGS sequence"/>
</dbReference>
<evidence type="ECO:0000313" key="3">
    <source>
        <dbReference type="Proteomes" id="UP001287356"/>
    </source>
</evidence>
<reference evidence="2" key="2">
    <citation type="submission" date="2023-06" db="EMBL/GenBank/DDBJ databases">
        <authorList>
            <consortium name="Lawrence Berkeley National Laboratory"/>
            <person name="Haridas S."/>
            <person name="Hensen N."/>
            <person name="Bonometti L."/>
            <person name="Westerberg I."/>
            <person name="Brannstrom I.O."/>
            <person name="Guillou S."/>
            <person name="Cros-Aarteil S."/>
            <person name="Calhoun S."/>
            <person name="Kuo A."/>
            <person name="Mondo S."/>
            <person name="Pangilinan J."/>
            <person name="Riley R."/>
            <person name="Labutti K."/>
            <person name="Andreopoulos B."/>
            <person name="Lipzen A."/>
            <person name="Chen C."/>
            <person name="Yanf M."/>
            <person name="Daum C."/>
            <person name="Ng V."/>
            <person name="Clum A."/>
            <person name="Steindorff A."/>
            <person name="Ohm R."/>
            <person name="Martin F."/>
            <person name="Silar P."/>
            <person name="Natvig D."/>
            <person name="Lalanne C."/>
            <person name="Gautier V."/>
            <person name="Ament-Velasquez S.L."/>
            <person name="Kruys A."/>
            <person name="Hutchinson M.I."/>
            <person name="Powell A.J."/>
            <person name="Barry K."/>
            <person name="Miller A.N."/>
            <person name="Grigoriev I.V."/>
            <person name="Debuchy R."/>
            <person name="Gladieux P."/>
            <person name="Thoren M.H."/>
            <person name="Johannesson H."/>
        </authorList>
    </citation>
    <scope>NUCLEOTIDE SEQUENCE</scope>
    <source>
        <strain evidence="2">CBS 958.72</strain>
    </source>
</reference>
<dbReference type="PROSITE" id="PS51257">
    <property type="entry name" value="PROKAR_LIPOPROTEIN"/>
    <property type="match status" value="1"/>
</dbReference>
<reference evidence="2" key="1">
    <citation type="journal article" date="2023" name="Mol. Phylogenet. Evol.">
        <title>Genome-scale phylogeny and comparative genomics of the fungal order Sordariales.</title>
        <authorList>
            <person name="Hensen N."/>
            <person name="Bonometti L."/>
            <person name="Westerberg I."/>
            <person name="Brannstrom I.O."/>
            <person name="Guillou S."/>
            <person name="Cros-Aarteil S."/>
            <person name="Calhoun S."/>
            <person name="Haridas S."/>
            <person name="Kuo A."/>
            <person name="Mondo S."/>
            <person name="Pangilinan J."/>
            <person name="Riley R."/>
            <person name="LaButti K."/>
            <person name="Andreopoulos B."/>
            <person name="Lipzen A."/>
            <person name="Chen C."/>
            <person name="Yan M."/>
            <person name="Daum C."/>
            <person name="Ng V."/>
            <person name="Clum A."/>
            <person name="Steindorff A."/>
            <person name="Ohm R.A."/>
            <person name="Martin F."/>
            <person name="Silar P."/>
            <person name="Natvig D.O."/>
            <person name="Lalanne C."/>
            <person name="Gautier V."/>
            <person name="Ament-Velasquez S.L."/>
            <person name="Kruys A."/>
            <person name="Hutchinson M.I."/>
            <person name="Powell A.J."/>
            <person name="Barry K."/>
            <person name="Miller A.N."/>
            <person name="Grigoriev I.V."/>
            <person name="Debuchy R."/>
            <person name="Gladieux P."/>
            <person name="Hiltunen Thoren M."/>
            <person name="Johannesson H."/>
        </authorList>
    </citation>
    <scope>NUCLEOTIDE SEQUENCE</scope>
    <source>
        <strain evidence="2">CBS 958.72</strain>
    </source>
</reference>
<proteinExistence type="predicted"/>
<sequence>MTANWPRRVFKFQMASTLLVGCYQFWWRQHQPRWLSGPGASRSRPNAGTNGIVINAAAENYPQGQHWCRMWYSSMKLKFLARTFREILGCYAALVDIEVIELRLPVLPAFHSPRSGVIGTLKRYGALMNLVLDNAGGESSREEKITKDSKDAKRLYELRDPFEMRLQSCAKSGNAEPLETFSWNIWTRNQADQRRGRSSVFYKHQNKQRDHEEGTPE</sequence>